<dbReference type="PANTHER" id="PTHR42982:SF1">
    <property type="entry name" value="SEC-INDEPENDENT PROTEIN TRANSLOCASE PROTEIN TATA"/>
    <property type="match status" value="1"/>
</dbReference>
<accession>A0A286TY87</accession>
<comment type="subunit">
    <text evidence="9">Forms a complex with TatC.</text>
</comment>
<evidence type="ECO:0000256" key="5">
    <source>
        <dbReference type="ARBA" id="ARBA00022927"/>
    </source>
</evidence>
<keyword evidence="8 9" id="KW-0472">Membrane</keyword>
<dbReference type="GO" id="GO:0043953">
    <property type="term" value="P:protein transport by the Tat complex"/>
    <property type="evidence" value="ECO:0007669"/>
    <property type="project" value="UniProtKB-UniRule"/>
</dbReference>
<dbReference type="InterPro" id="IPR006312">
    <property type="entry name" value="TatA/E"/>
</dbReference>
<dbReference type="AlphaFoldDB" id="A0A286TY87"/>
<gene>
    <name evidence="9" type="primary">tatA</name>
    <name evidence="10" type="ORF">SCALIN_C14_0124</name>
</gene>
<feature type="transmembrane region" description="Helical" evidence="9">
    <location>
        <begin position="6"/>
        <end position="28"/>
    </location>
</feature>
<comment type="caution">
    <text evidence="10">The sequence shown here is derived from an EMBL/GenBank/DDBJ whole genome shotgun (WGS) entry which is preliminary data.</text>
</comment>
<dbReference type="RefSeq" id="WP_096894252.1">
    <property type="nucleotide sequence ID" value="NZ_BAOS01000014.1"/>
</dbReference>
<dbReference type="PANTHER" id="PTHR42982">
    <property type="entry name" value="SEC-INDEPENDENT PROTEIN TRANSLOCASE PROTEIN TATA"/>
    <property type="match status" value="1"/>
</dbReference>
<reference evidence="11" key="1">
    <citation type="journal article" date="2017" name="Environ. Microbiol. Rep.">
        <title>Genetic Diversity of Marine Anaerobic Ammonium-Oxidizing Bacteria as Revealed by Genomic and Proteomic Analyses of 'Candidatus Scalindua japonica'.</title>
        <authorList>
            <person name="Oshiki M."/>
            <person name="Mizuto K."/>
            <person name="Kimura Z."/>
            <person name="Kindaichi T."/>
            <person name="Satoh H."/>
            <person name="Okabe S."/>
        </authorList>
    </citation>
    <scope>NUCLEOTIDE SEQUENCE [LARGE SCALE GENOMIC DNA]</scope>
    <source>
        <strain evidence="11">husup-a2</strain>
    </source>
</reference>
<proteinExistence type="inferred from homology"/>
<evidence type="ECO:0000313" key="10">
    <source>
        <dbReference type="EMBL" id="GAX60858.1"/>
    </source>
</evidence>
<comment type="subcellular location">
    <subcellularLocation>
        <location evidence="1 9">Cell membrane</location>
        <topology evidence="1 9">Single-pass membrane protein</topology>
    </subcellularLocation>
</comment>
<dbReference type="Proteomes" id="UP000218542">
    <property type="component" value="Unassembled WGS sequence"/>
</dbReference>
<organism evidence="10 11">
    <name type="scientific">Candidatus Scalindua japonica</name>
    <dbReference type="NCBI Taxonomy" id="1284222"/>
    <lineage>
        <taxon>Bacteria</taxon>
        <taxon>Pseudomonadati</taxon>
        <taxon>Planctomycetota</taxon>
        <taxon>Candidatus Brocadiia</taxon>
        <taxon>Candidatus Brocadiales</taxon>
        <taxon>Candidatus Scalinduaceae</taxon>
        <taxon>Candidatus Scalindua</taxon>
    </lineage>
</organism>
<sequence length="75" mass="8465">MFSIPIGWFGIPGGFEWIIILIIALLIFGKRLPGTMRSIGKGFVEFKKGVKDVNDEVDDVKEDIKNIEKEDVNVK</sequence>
<dbReference type="EMBL" id="BAOS01000014">
    <property type="protein sequence ID" value="GAX60858.1"/>
    <property type="molecule type" value="Genomic_DNA"/>
</dbReference>
<keyword evidence="3 9" id="KW-1003">Cell membrane</keyword>
<evidence type="ECO:0000256" key="9">
    <source>
        <dbReference type="HAMAP-Rule" id="MF_00236"/>
    </source>
</evidence>
<dbReference type="Pfam" id="PF02416">
    <property type="entry name" value="TatA_B_E"/>
    <property type="match status" value="1"/>
</dbReference>
<dbReference type="Gene3D" id="1.20.5.3310">
    <property type="match status" value="1"/>
</dbReference>
<dbReference type="HAMAP" id="MF_00236">
    <property type="entry name" value="TatA_E"/>
    <property type="match status" value="1"/>
</dbReference>
<name>A0A286TY87_9BACT</name>
<evidence type="ECO:0000256" key="8">
    <source>
        <dbReference type="ARBA" id="ARBA00023136"/>
    </source>
</evidence>
<keyword evidence="2 9" id="KW-0813">Transport</keyword>
<dbReference type="GO" id="GO:0008320">
    <property type="term" value="F:protein transmembrane transporter activity"/>
    <property type="evidence" value="ECO:0007669"/>
    <property type="project" value="UniProtKB-UniRule"/>
</dbReference>
<dbReference type="GO" id="GO:0033281">
    <property type="term" value="C:TAT protein transport complex"/>
    <property type="evidence" value="ECO:0007669"/>
    <property type="project" value="UniProtKB-UniRule"/>
</dbReference>
<evidence type="ECO:0000256" key="6">
    <source>
        <dbReference type="ARBA" id="ARBA00022989"/>
    </source>
</evidence>
<evidence type="ECO:0000256" key="2">
    <source>
        <dbReference type="ARBA" id="ARBA00022448"/>
    </source>
</evidence>
<keyword evidence="5 9" id="KW-0653">Protein transport</keyword>
<comment type="function">
    <text evidence="9">Part of the twin-arginine translocation (Tat) system that transports large folded proteins containing a characteristic twin-arginine motif in their signal peptide across membranes. TatA could form the protein-conducting channel of the Tat system.</text>
</comment>
<dbReference type="InterPro" id="IPR003369">
    <property type="entry name" value="TatA/B/E"/>
</dbReference>
<keyword evidence="4 9" id="KW-0812">Transmembrane</keyword>
<keyword evidence="11" id="KW-1185">Reference proteome</keyword>
<keyword evidence="7 9" id="KW-0811">Translocation</keyword>
<keyword evidence="6 9" id="KW-1133">Transmembrane helix</keyword>
<protein>
    <recommendedName>
        <fullName evidence="9">Sec-independent protein translocase protein TatA</fullName>
    </recommendedName>
</protein>
<evidence type="ECO:0000256" key="1">
    <source>
        <dbReference type="ARBA" id="ARBA00004162"/>
    </source>
</evidence>
<evidence type="ECO:0000256" key="4">
    <source>
        <dbReference type="ARBA" id="ARBA00022692"/>
    </source>
</evidence>
<comment type="similarity">
    <text evidence="9">Belongs to the TatA/E family.</text>
</comment>
<evidence type="ECO:0000256" key="3">
    <source>
        <dbReference type="ARBA" id="ARBA00022475"/>
    </source>
</evidence>
<evidence type="ECO:0000313" key="11">
    <source>
        <dbReference type="Proteomes" id="UP000218542"/>
    </source>
</evidence>
<evidence type="ECO:0000256" key="7">
    <source>
        <dbReference type="ARBA" id="ARBA00023010"/>
    </source>
</evidence>